<dbReference type="SUPFAM" id="SSF46689">
    <property type="entry name" value="Homeodomain-like"/>
    <property type="match status" value="2"/>
</dbReference>
<evidence type="ECO:0000313" key="5">
    <source>
        <dbReference type="EMBL" id="OIJ43050.1"/>
    </source>
</evidence>
<protein>
    <submittedName>
        <fullName evidence="5">Helix-turn-helix domain protein</fullName>
    </submittedName>
</protein>
<reference evidence="5 6" key="1">
    <citation type="submission" date="2014-10" db="EMBL/GenBank/DDBJ databases">
        <authorList>
            <person name="Seo M.-J."/>
            <person name="Seok Y.J."/>
            <person name="Cha I.-T."/>
        </authorList>
    </citation>
    <scope>NUCLEOTIDE SEQUENCE [LARGE SCALE GENOMIC DNA]</scope>
    <source>
        <strain evidence="5 6">NEU</strain>
    </source>
</reference>
<evidence type="ECO:0000259" key="4">
    <source>
        <dbReference type="PROSITE" id="PS01124"/>
    </source>
</evidence>
<dbReference type="GO" id="GO:0003700">
    <property type="term" value="F:DNA-binding transcription factor activity"/>
    <property type="evidence" value="ECO:0007669"/>
    <property type="project" value="InterPro"/>
</dbReference>
<dbReference type="Proteomes" id="UP000180246">
    <property type="component" value="Unassembled WGS sequence"/>
</dbReference>
<dbReference type="RefSeq" id="WP_071362706.1">
    <property type="nucleotide sequence ID" value="NZ_JRYB01000001.1"/>
</dbReference>
<dbReference type="GO" id="GO:0043565">
    <property type="term" value="F:sequence-specific DNA binding"/>
    <property type="evidence" value="ECO:0007669"/>
    <property type="project" value="InterPro"/>
</dbReference>
<evidence type="ECO:0000313" key="6">
    <source>
        <dbReference type="Proteomes" id="UP000180246"/>
    </source>
</evidence>
<evidence type="ECO:0000256" key="1">
    <source>
        <dbReference type="ARBA" id="ARBA00023015"/>
    </source>
</evidence>
<keyword evidence="3" id="KW-0804">Transcription</keyword>
<gene>
    <name evidence="5" type="ORF">LO55_3883</name>
</gene>
<name>A0A1S2NE25_9BURK</name>
<dbReference type="AlphaFoldDB" id="A0A1S2NE25"/>
<keyword evidence="2" id="KW-0238">DNA-binding</keyword>
<dbReference type="PROSITE" id="PS01124">
    <property type="entry name" value="HTH_ARAC_FAMILY_2"/>
    <property type="match status" value="1"/>
</dbReference>
<dbReference type="InterPro" id="IPR009057">
    <property type="entry name" value="Homeodomain-like_sf"/>
</dbReference>
<dbReference type="Gene3D" id="1.10.10.60">
    <property type="entry name" value="Homeodomain-like"/>
    <property type="match status" value="1"/>
</dbReference>
<dbReference type="SMART" id="SM00342">
    <property type="entry name" value="HTH_ARAC"/>
    <property type="match status" value="1"/>
</dbReference>
<dbReference type="EMBL" id="JRYB01000001">
    <property type="protein sequence ID" value="OIJ43050.1"/>
    <property type="molecule type" value="Genomic_DNA"/>
</dbReference>
<evidence type="ECO:0000256" key="2">
    <source>
        <dbReference type="ARBA" id="ARBA00023125"/>
    </source>
</evidence>
<organism evidence="5 6">
    <name type="scientific">Massilia timonae</name>
    <dbReference type="NCBI Taxonomy" id="47229"/>
    <lineage>
        <taxon>Bacteria</taxon>
        <taxon>Pseudomonadati</taxon>
        <taxon>Pseudomonadota</taxon>
        <taxon>Betaproteobacteria</taxon>
        <taxon>Burkholderiales</taxon>
        <taxon>Oxalobacteraceae</taxon>
        <taxon>Telluria group</taxon>
        <taxon>Massilia</taxon>
    </lineage>
</organism>
<comment type="caution">
    <text evidence="5">The sequence shown here is derived from an EMBL/GenBank/DDBJ whole genome shotgun (WGS) entry which is preliminary data.</text>
</comment>
<dbReference type="Pfam" id="PF12833">
    <property type="entry name" value="HTH_18"/>
    <property type="match status" value="1"/>
</dbReference>
<sequence length="159" mass="17339">MQTALSIPVALSFQPAAGGQAAQPCHGGLPRWQVRRITDYIDANLGATLRTASLAATLGLSVSHFTRAFKHSVGVPPRMYVIRRRLAAACEAMVSSDTPLTTIAHAHGFCDQSHFTRTIHEVIGLSPHVWRCLHRPGVGVDPYESEQKRTNELDMVETA</sequence>
<dbReference type="InterPro" id="IPR018060">
    <property type="entry name" value="HTH_AraC"/>
</dbReference>
<dbReference type="PANTHER" id="PTHR46796">
    <property type="entry name" value="HTH-TYPE TRANSCRIPTIONAL ACTIVATOR RHAS-RELATED"/>
    <property type="match status" value="1"/>
</dbReference>
<evidence type="ECO:0000256" key="3">
    <source>
        <dbReference type="ARBA" id="ARBA00023163"/>
    </source>
</evidence>
<dbReference type="InterPro" id="IPR050204">
    <property type="entry name" value="AraC_XylS_family_regulators"/>
</dbReference>
<accession>A0A1S2NE25</accession>
<proteinExistence type="predicted"/>
<keyword evidence="1" id="KW-0805">Transcription regulation</keyword>
<feature type="domain" description="HTH araC/xylS-type" evidence="4">
    <location>
        <begin position="35"/>
        <end position="133"/>
    </location>
</feature>
<dbReference type="PANTHER" id="PTHR46796:SF14">
    <property type="entry name" value="TRANSCRIPTIONAL REGULATORY PROTEIN"/>
    <property type="match status" value="1"/>
</dbReference>